<evidence type="ECO:0000313" key="3">
    <source>
        <dbReference type="Proteomes" id="UP000481739"/>
    </source>
</evidence>
<name>A0A7C9GGX9_9GAMM</name>
<reference evidence="2 3" key="1">
    <citation type="journal article" date="2019" name="Nature">
        <title>A new antibiotic selectively kills Gram-negative pathogens.</title>
        <authorList>
            <person name="Imai Y."/>
            <person name="Meyer K.J."/>
            <person name="Iinishi A."/>
            <person name="Favre-Godal Q."/>
            <person name="Green R."/>
            <person name="Manuse S."/>
            <person name="Caboni M."/>
            <person name="Mori M."/>
            <person name="Niles S."/>
            <person name="Ghiglieri M."/>
            <person name="Honrao C."/>
            <person name="Ma X."/>
            <person name="Guo J.J."/>
            <person name="Makriyannis A."/>
            <person name="Linares-Otoya L."/>
            <person name="Boehringer N."/>
            <person name="Wuisan Z.G."/>
            <person name="Kaur H."/>
            <person name="Wu R."/>
            <person name="Mateus A."/>
            <person name="Typas A."/>
            <person name="Savitski M.M."/>
            <person name="Espinoza J.L."/>
            <person name="O'Rourke A."/>
            <person name="Nelson K.E."/>
            <person name="Hiller S."/>
            <person name="Noinaj N."/>
            <person name="Schaeberle T.F."/>
            <person name="D'Onofrio A."/>
            <person name="Lewis K."/>
        </authorList>
    </citation>
    <scope>NUCLEOTIDE SEQUENCE [LARGE SCALE GENOMIC DNA]</scope>
    <source>
        <strain evidence="2 3">HGB 1456</strain>
    </source>
</reference>
<gene>
    <name evidence="2" type="ORF">GEA64_00925</name>
</gene>
<sequence length="195" mass="20652">MAQGAYSKSGGVLDGNVDATGSISGKGVYEYPSIRVYSAVNKPSPGELGALPASGTAVAASKLATTRTIAGVPFDGTANISIPVSNLGVYSKAEVDSRVNGKSNKNTALKSGNGWWKCGDTGMIFQWGLVERKNDKTAVNFPIVYPNKCFNIQLTLGNAYSNSGSNIVAYEARNSGFDYVAYSQEVWAYWFAVGY</sequence>
<evidence type="ECO:0000313" key="2">
    <source>
        <dbReference type="EMBL" id="MQL46638.1"/>
    </source>
</evidence>
<dbReference type="Proteomes" id="UP000481739">
    <property type="component" value="Unassembled WGS sequence"/>
</dbReference>
<dbReference type="InterPro" id="IPR054075">
    <property type="entry name" value="Gp53-like_C"/>
</dbReference>
<feature type="domain" description="Putative tail fiber protein gp53-like C-terminal" evidence="1">
    <location>
        <begin position="117"/>
        <end position="195"/>
    </location>
</feature>
<protein>
    <recommendedName>
        <fullName evidence="1">Putative tail fiber protein gp53-like C-terminal domain-containing protein</fullName>
    </recommendedName>
</protein>
<dbReference type="Pfam" id="PF21882">
    <property type="entry name" value="Gp53-like_C"/>
    <property type="match status" value="1"/>
</dbReference>
<dbReference type="RefSeq" id="WP_152961679.1">
    <property type="nucleotide sequence ID" value="NZ_CAWOZU010000011.1"/>
</dbReference>
<dbReference type="Gene3D" id="2.60.40.3940">
    <property type="match status" value="1"/>
</dbReference>
<dbReference type="AlphaFoldDB" id="A0A7C9GGX9"/>
<dbReference type="EMBL" id="WHZZ01000001">
    <property type="protein sequence ID" value="MQL46638.1"/>
    <property type="molecule type" value="Genomic_DNA"/>
</dbReference>
<accession>A0A7C9GGX9</accession>
<comment type="caution">
    <text evidence="2">The sequence shown here is derived from an EMBL/GenBank/DDBJ whole genome shotgun (WGS) entry which is preliminary data.</text>
</comment>
<evidence type="ECO:0000259" key="1">
    <source>
        <dbReference type="Pfam" id="PF21882"/>
    </source>
</evidence>
<organism evidence="2 3">
    <name type="scientific">Photorhabdus khanii</name>
    <dbReference type="NCBI Taxonomy" id="1004150"/>
    <lineage>
        <taxon>Bacteria</taxon>
        <taxon>Pseudomonadati</taxon>
        <taxon>Pseudomonadota</taxon>
        <taxon>Gammaproteobacteria</taxon>
        <taxon>Enterobacterales</taxon>
        <taxon>Morganellaceae</taxon>
        <taxon>Photorhabdus</taxon>
    </lineage>
</organism>
<proteinExistence type="predicted"/>